<organism evidence="2 3">
    <name type="scientific">Podospora aff. communis PSN243</name>
    <dbReference type="NCBI Taxonomy" id="3040156"/>
    <lineage>
        <taxon>Eukaryota</taxon>
        <taxon>Fungi</taxon>
        <taxon>Dikarya</taxon>
        <taxon>Ascomycota</taxon>
        <taxon>Pezizomycotina</taxon>
        <taxon>Sordariomycetes</taxon>
        <taxon>Sordariomycetidae</taxon>
        <taxon>Sordariales</taxon>
        <taxon>Podosporaceae</taxon>
        <taxon>Podospora</taxon>
    </lineage>
</organism>
<evidence type="ECO:0000313" key="2">
    <source>
        <dbReference type="EMBL" id="KAK4448506.1"/>
    </source>
</evidence>
<dbReference type="AlphaFoldDB" id="A0AAV9GP95"/>
<protein>
    <submittedName>
        <fullName evidence="2">Heterokaryon incompatibility protein-domain-containing protein</fullName>
    </submittedName>
</protein>
<evidence type="ECO:0000259" key="1">
    <source>
        <dbReference type="Pfam" id="PF06985"/>
    </source>
</evidence>
<gene>
    <name evidence="2" type="ORF">QBC34DRAFT_406793</name>
</gene>
<dbReference type="PANTHER" id="PTHR10622:SF12">
    <property type="entry name" value="HET DOMAIN-CONTAINING PROTEIN"/>
    <property type="match status" value="1"/>
</dbReference>
<accession>A0AAV9GP95</accession>
<evidence type="ECO:0000313" key="3">
    <source>
        <dbReference type="Proteomes" id="UP001321760"/>
    </source>
</evidence>
<dbReference type="Pfam" id="PF06985">
    <property type="entry name" value="HET"/>
    <property type="match status" value="1"/>
</dbReference>
<reference evidence="2" key="1">
    <citation type="journal article" date="2023" name="Mol. Phylogenet. Evol.">
        <title>Genome-scale phylogeny and comparative genomics of the fungal order Sordariales.</title>
        <authorList>
            <person name="Hensen N."/>
            <person name="Bonometti L."/>
            <person name="Westerberg I."/>
            <person name="Brannstrom I.O."/>
            <person name="Guillou S."/>
            <person name="Cros-Aarteil S."/>
            <person name="Calhoun S."/>
            <person name="Haridas S."/>
            <person name="Kuo A."/>
            <person name="Mondo S."/>
            <person name="Pangilinan J."/>
            <person name="Riley R."/>
            <person name="LaButti K."/>
            <person name="Andreopoulos B."/>
            <person name="Lipzen A."/>
            <person name="Chen C."/>
            <person name="Yan M."/>
            <person name="Daum C."/>
            <person name="Ng V."/>
            <person name="Clum A."/>
            <person name="Steindorff A."/>
            <person name="Ohm R.A."/>
            <person name="Martin F."/>
            <person name="Silar P."/>
            <person name="Natvig D.O."/>
            <person name="Lalanne C."/>
            <person name="Gautier V."/>
            <person name="Ament-Velasquez S.L."/>
            <person name="Kruys A."/>
            <person name="Hutchinson M.I."/>
            <person name="Powell A.J."/>
            <person name="Barry K."/>
            <person name="Miller A.N."/>
            <person name="Grigoriev I.V."/>
            <person name="Debuchy R."/>
            <person name="Gladieux P."/>
            <person name="Hiltunen Thoren M."/>
            <person name="Johannesson H."/>
        </authorList>
    </citation>
    <scope>NUCLEOTIDE SEQUENCE</scope>
    <source>
        <strain evidence="2">PSN243</strain>
    </source>
</reference>
<feature type="domain" description="Heterokaryon incompatibility" evidence="1">
    <location>
        <begin position="22"/>
        <end position="148"/>
    </location>
</feature>
<dbReference type="PANTHER" id="PTHR10622">
    <property type="entry name" value="HET DOMAIN-CONTAINING PROTEIN"/>
    <property type="match status" value="1"/>
</dbReference>
<keyword evidence="3" id="KW-1185">Reference proteome</keyword>
<dbReference type="InterPro" id="IPR010730">
    <property type="entry name" value="HET"/>
</dbReference>
<reference evidence="2" key="2">
    <citation type="submission" date="2023-05" db="EMBL/GenBank/DDBJ databases">
        <authorList>
            <consortium name="Lawrence Berkeley National Laboratory"/>
            <person name="Steindorff A."/>
            <person name="Hensen N."/>
            <person name="Bonometti L."/>
            <person name="Westerberg I."/>
            <person name="Brannstrom I.O."/>
            <person name="Guillou S."/>
            <person name="Cros-Aarteil S."/>
            <person name="Calhoun S."/>
            <person name="Haridas S."/>
            <person name="Kuo A."/>
            <person name="Mondo S."/>
            <person name="Pangilinan J."/>
            <person name="Riley R."/>
            <person name="Labutti K."/>
            <person name="Andreopoulos B."/>
            <person name="Lipzen A."/>
            <person name="Chen C."/>
            <person name="Yanf M."/>
            <person name="Daum C."/>
            <person name="Ng V."/>
            <person name="Clum A."/>
            <person name="Ohm R."/>
            <person name="Martin F."/>
            <person name="Silar P."/>
            <person name="Natvig D."/>
            <person name="Lalanne C."/>
            <person name="Gautier V."/>
            <person name="Ament-Velasquez S.L."/>
            <person name="Kruys A."/>
            <person name="Hutchinson M.I."/>
            <person name="Powell A.J."/>
            <person name="Barry K."/>
            <person name="Miller A.N."/>
            <person name="Grigoriev I.V."/>
            <person name="Debuchy R."/>
            <person name="Gladieux P."/>
            <person name="Thoren M.H."/>
            <person name="Johannesson H."/>
        </authorList>
    </citation>
    <scope>NUCLEOTIDE SEQUENCE</scope>
    <source>
        <strain evidence="2">PSN243</strain>
    </source>
</reference>
<sequence>MWLIDTATLRLRSFTNAEGIKYAILSHTWGPEEVSFQDINAQGDAAMSKKGSAKIVEACRIARERYQLDYAWVDTCCIDKTSSAELSEAINSMFAWYKASTVCLVFLEDENAVFCQHEGRPGLVSGTREFRERLGGARWFTRGWTLQELIAPSHVAFYDRYGKFFGTKQDLVEDLMEITRIDRAVLQNVDVLSEVPVARKMSWAASRQTTRIEDMAYCMLGVFDVNMALLYGEGEKAFLRLQEEIARSSNDLTLFVWKEQGFPSFGSNYTYRGIFAVSPAEFCGCHKFKVPDWTFDQDVSITLTNRGVCISNKVRVDETGSTLLYLDCLESPPSKWVAVWLKKVGPVYFRVDPHFLDEAVWTPRKGSGSDDKAAGWLEEPIFIAKTAPQAVLTKLSSRPTLKNVSLVYHESLRNRTVSTPGERWHKCDLAASWVQEEASWVSLQRHFNSYTGRGSWKILRQSWGHEPGSELHQGFLARNMGETVCAREGFKGGRYHHLFDVQLNLSNRSVRLALVWGLFETNLGDPRYQYYPWAILLRQRDLVGSQDDPMFYSGRFNQQFYTSIFNTDSTTDGVTLSDEEKLEILHNFVFERYTDEAGVYKVAEMPTSVRIRDHNADASEVVWHEIRVRVAFGIQYDRVYKNDQLSLVLSHQAVPGSKG</sequence>
<proteinExistence type="predicted"/>
<name>A0AAV9GP95_9PEZI</name>
<dbReference type="Proteomes" id="UP001321760">
    <property type="component" value="Unassembled WGS sequence"/>
</dbReference>
<comment type="caution">
    <text evidence="2">The sequence shown here is derived from an EMBL/GenBank/DDBJ whole genome shotgun (WGS) entry which is preliminary data.</text>
</comment>
<dbReference type="EMBL" id="MU865942">
    <property type="protein sequence ID" value="KAK4448506.1"/>
    <property type="molecule type" value="Genomic_DNA"/>
</dbReference>